<evidence type="ECO:0000256" key="1">
    <source>
        <dbReference type="ARBA" id="ARBA00010641"/>
    </source>
</evidence>
<dbReference type="AlphaFoldDB" id="A0A7L4UND0"/>
<keyword evidence="2 6" id="KW-0805">Transcription regulation</keyword>
<evidence type="ECO:0000313" key="10">
    <source>
        <dbReference type="Proteomes" id="UP000251835"/>
    </source>
</evidence>
<reference evidence="9 10" key="1">
    <citation type="submission" date="2018-05" db="EMBL/GenBank/DDBJ databases">
        <title>Genomic Encyclopedia of Type Strains, Phase IV (KMG-IV): sequencing the most valuable type-strain genomes for metagenomic binning, comparative biology and taxonomic classification.</title>
        <authorList>
            <person name="Goeker M."/>
        </authorList>
    </citation>
    <scope>NUCLEOTIDE SEQUENCE [LARGE SCALE GENOMIC DNA]</scope>
    <source>
        <strain evidence="9 10">DSM 28579</strain>
    </source>
</reference>
<dbReference type="OrthoDB" id="1027298at2"/>
<evidence type="ECO:0000256" key="2">
    <source>
        <dbReference type="ARBA" id="ARBA00023015"/>
    </source>
</evidence>
<dbReference type="InterPro" id="IPR007627">
    <property type="entry name" value="RNA_pol_sigma70_r2"/>
</dbReference>
<keyword evidence="5 6" id="KW-0804">Transcription</keyword>
<dbReference type="GO" id="GO:0003677">
    <property type="term" value="F:DNA binding"/>
    <property type="evidence" value="ECO:0007669"/>
    <property type="project" value="UniProtKB-KW"/>
</dbReference>
<feature type="domain" description="RNA polymerase sigma-70 region 2" evidence="7">
    <location>
        <begin position="21"/>
        <end position="85"/>
    </location>
</feature>
<dbReference type="InterPro" id="IPR039425">
    <property type="entry name" value="RNA_pol_sigma-70-like"/>
</dbReference>
<dbReference type="GO" id="GO:0006352">
    <property type="term" value="P:DNA-templated transcription initiation"/>
    <property type="evidence" value="ECO:0007669"/>
    <property type="project" value="InterPro"/>
</dbReference>
<comment type="caution">
    <text evidence="9">The sequence shown here is derived from an EMBL/GenBank/DDBJ whole genome shotgun (WGS) entry which is preliminary data.</text>
</comment>
<name>A0A7L4UND0_BALHA</name>
<dbReference type="InterPro" id="IPR036388">
    <property type="entry name" value="WH-like_DNA-bd_sf"/>
</dbReference>
<evidence type="ECO:0000313" key="9">
    <source>
        <dbReference type="EMBL" id="PVX50693.1"/>
    </source>
</evidence>
<dbReference type="InterPro" id="IPR000838">
    <property type="entry name" value="RNA_pol_sigma70_ECF_CS"/>
</dbReference>
<dbReference type="PANTHER" id="PTHR43133:SF8">
    <property type="entry name" value="RNA POLYMERASE SIGMA FACTOR HI_1459-RELATED"/>
    <property type="match status" value="1"/>
</dbReference>
<evidence type="ECO:0000259" key="8">
    <source>
        <dbReference type="Pfam" id="PF08281"/>
    </source>
</evidence>
<proteinExistence type="inferred from homology"/>
<evidence type="ECO:0000256" key="5">
    <source>
        <dbReference type="ARBA" id="ARBA00023163"/>
    </source>
</evidence>
<gene>
    <name evidence="9" type="ORF">C7377_1006</name>
</gene>
<dbReference type="Gene3D" id="1.10.1740.10">
    <property type="match status" value="1"/>
</dbReference>
<keyword evidence="10" id="KW-1185">Reference proteome</keyword>
<dbReference type="Pfam" id="PF04542">
    <property type="entry name" value="Sigma70_r2"/>
    <property type="match status" value="1"/>
</dbReference>
<dbReference type="RefSeq" id="WP_116496252.1">
    <property type="nucleotide sequence ID" value="NZ_QENZ01000004.1"/>
</dbReference>
<dbReference type="InterPro" id="IPR014284">
    <property type="entry name" value="RNA_pol_sigma-70_dom"/>
</dbReference>
<protein>
    <recommendedName>
        <fullName evidence="6">RNA polymerase sigma factor</fullName>
    </recommendedName>
</protein>
<dbReference type="InterPro" id="IPR013249">
    <property type="entry name" value="RNA_pol_sigma70_r4_t2"/>
</dbReference>
<dbReference type="InterPro" id="IPR013325">
    <property type="entry name" value="RNA_pol_sigma_r2"/>
</dbReference>
<dbReference type="NCBIfam" id="TIGR02937">
    <property type="entry name" value="sigma70-ECF"/>
    <property type="match status" value="1"/>
</dbReference>
<evidence type="ECO:0000256" key="3">
    <source>
        <dbReference type="ARBA" id="ARBA00023082"/>
    </source>
</evidence>
<evidence type="ECO:0000259" key="7">
    <source>
        <dbReference type="Pfam" id="PF04542"/>
    </source>
</evidence>
<feature type="domain" description="RNA polymerase sigma factor 70 region 4 type 2" evidence="8">
    <location>
        <begin position="123"/>
        <end position="172"/>
    </location>
</feature>
<keyword evidence="4 6" id="KW-0238">DNA-binding</keyword>
<dbReference type="InterPro" id="IPR013324">
    <property type="entry name" value="RNA_pol_sigma_r3/r4-like"/>
</dbReference>
<sequence>MEETTLITQILKGKTSAYAMLIDKYKDRVFALALRLSGNREDAEEIVQDVFLKVFESLAMFQGTSKFSTWIYRIAYNTSVSKLRSVGKHKQEVALESYDVVETKDLVGVLEPLKREEQKYFLAKALQQLKPEDSLIVELFYLDEMKIDEIVAIVDESISNVKVKLYRARKKLYDLLVLELQEDVDTLY</sequence>
<dbReference type="SUPFAM" id="SSF88946">
    <property type="entry name" value="Sigma2 domain of RNA polymerase sigma factors"/>
    <property type="match status" value="1"/>
</dbReference>
<organism evidence="9 10">
    <name type="scientific">Balneicella halophila</name>
    <dbReference type="NCBI Taxonomy" id="1537566"/>
    <lineage>
        <taxon>Bacteria</taxon>
        <taxon>Pseudomonadati</taxon>
        <taxon>Bacteroidota</taxon>
        <taxon>Bacteroidia</taxon>
        <taxon>Bacteroidales</taxon>
        <taxon>Balneicellaceae</taxon>
        <taxon>Balneicella</taxon>
    </lineage>
</organism>
<dbReference type="SUPFAM" id="SSF88659">
    <property type="entry name" value="Sigma3 and sigma4 domains of RNA polymerase sigma factors"/>
    <property type="match status" value="1"/>
</dbReference>
<dbReference type="PROSITE" id="PS01063">
    <property type="entry name" value="SIGMA70_ECF"/>
    <property type="match status" value="1"/>
</dbReference>
<dbReference type="EMBL" id="QENZ01000004">
    <property type="protein sequence ID" value="PVX50693.1"/>
    <property type="molecule type" value="Genomic_DNA"/>
</dbReference>
<dbReference type="Pfam" id="PF08281">
    <property type="entry name" value="Sigma70_r4_2"/>
    <property type="match status" value="1"/>
</dbReference>
<dbReference type="PANTHER" id="PTHR43133">
    <property type="entry name" value="RNA POLYMERASE ECF-TYPE SIGMA FACTO"/>
    <property type="match status" value="1"/>
</dbReference>
<evidence type="ECO:0000256" key="6">
    <source>
        <dbReference type="RuleBase" id="RU000716"/>
    </source>
</evidence>
<dbReference type="Proteomes" id="UP000251835">
    <property type="component" value="Unassembled WGS sequence"/>
</dbReference>
<evidence type="ECO:0000256" key="4">
    <source>
        <dbReference type="ARBA" id="ARBA00023125"/>
    </source>
</evidence>
<comment type="similarity">
    <text evidence="1 6">Belongs to the sigma-70 factor family. ECF subfamily.</text>
</comment>
<accession>A0A7L4UND0</accession>
<dbReference type="Gene3D" id="1.10.10.10">
    <property type="entry name" value="Winged helix-like DNA-binding domain superfamily/Winged helix DNA-binding domain"/>
    <property type="match status" value="1"/>
</dbReference>
<keyword evidence="3 6" id="KW-0731">Sigma factor</keyword>
<dbReference type="GO" id="GO:0016987">
    <property type="term" value="F:sigma factor activity"/>
    <property type="evidence" value="ECO:0007669"/>
    <property type="project" value="UniProtKB-KW"/>
</dbReference>